<comment type="pathway">
    <text evidence="3">Metabolic intermediate metabolism; (R)-mevalonate degradation; (S)-3-hydroxy-3-methylglutaryl-CoA from (R)-mevalonate: step 1/1.</text>
</comment>
<dbReference type="InterPro" id="IPR004553">
    <property type="entry name" value="HMG_CoA_Rdtase_bac-typ"/>
</dbReference>
<gene>
    <name evidence="4" type="primary">mvaA</name>
    <name evidence="5" type="ORF">A8135_11875</name>
    <name evidence="4" type="ORF">Ljam_0215</name>
</gene>
<dbReference type="PANTHER" id="PTHR10572">
    <property type="entry name" value="3-HYDROXY-3-METHYLGLUTARYL-COENZYME A REDUCTASE"/>
    <property type="match status" value="1"/>
</dbReference>
<name>A0A0W0UZA1_9GAMM</name>
<dbReference type="Pfam" id="PF00368">
    <property type="entry name" value="HMG-CoA_red"/>
    <property type="match status" value="1"/>
</dbReference>
<dbReference type="GO" id="GO:0015936">
    <property type="term" value="P:coenzyme A metabolic process"/>
    <property type="evidence" value="ECO:0007669"/>
    <property type="project" value="InterPro"/>
</dbReference>
<dbReference type="UniPathway" id="UPA00257">
    <property type="reaction ID" value="UER00367"/>
</dbReference>
<dbReference type="EC" id="1.1.1.88" evidence="3"/>
<evidence type="ECO:0000256" key="1">
    <source>
        <dbReference type="ARBA" id="ARBA00007661"/>
    </source>
</evidence>
<dbReference type="GO" id="GO:0004420">
    <property type="term" value="F:hydroxymethylglutaryl-CoA reductase (NADPH) activity"/>
    <property type="evidence" value="ECO:0007669"/>
    <property type="project" value="InterPro"/>
</dbReference>
<dbReference type="CDD" id="cd00644">
    <property type="entry name" value="HMG-CoA_reductase_classII"/>
    <property type="match status" value="1"/>
</dbReference>
<reference evidence="4 6" key="1">
    <citation type="submission" date="2015-11" db="EMBL/GenBank/DDBJ databases">
        <title>Genomic analysis of 38 Legionella species identifies large and diverse effector repertoires.</title>
        <authorList>
            <person name="Burstein D."/>
            <person name="Amaro F."/>
            <person name="Zusman T."/>
            <person name="Lifshitz Z."/>
            <person name="Cohen O."/>
            <person name="Gilbert J.A."/>
            <person name="Pupko T."/>
            <person name="Shuman H.A."/>
            <person name="Segal G."/>
        </authorList>
    </citation>
    <scope>NUCLEOTIDE SEQUENCE [LARGE SCALE GENOMIC DNA]</scope>
    <source>
        <strain evidence="4 6">JA-26-G1-E2</strain>
    </source>
</reference>
<organism evidence="4 6">
    <name type="scientific">Legionella jamestowniensis</name>
    <dbReference type="NCBI Taxonomy" id="455"/>
    <lineage>
        <taxon>Bacteria</taxon>
        <taxon>Pseudomonadati</taxon>
        <taxon>Pseudomonadota</taxon>
        <taxon>Gammaproteobacteria</taxon>
        <taxon>Legionellales</taxon>
        <taxon>Legionellaceae</taxon>
        <taxon>Legionella</taxon>
    </lineage>
</organism>
<evidence type="ECO:0000313" key="6">
    <source>
        <dbReference type="Proteomes" id="UP000054715"/>
    </source>
</evidence>
<evidence type="ECO:0000256" key="2">
    <source>
        <dbReference type="ARBA" id="ARBA00023002"/>
    </source>
</evidence>
<dbReference type="PROSITE" id="PS00066">
    <property type="entry name" value="HMG_COA_REDUCTASE_1"/>
    <property type="match status" value="1"/>
</dbReference>
<dbReference type="PATRIC" id="fig|455.5.peg.226"/>
<evidence type="ECO:0000313" key="4">
    <source>
        <dbReference type="EMBL" id="KTD12957.1"/>
    </source>
</evidence>
<dbReference type="SUPFAM" id="SSF55035">
    <property type="entry name" value="NAD-binding domain of HMG-CoA reductase"/>
    <property type="match status" value="1"/>
</dbReference>
<dbReference type="RefSeq" id="WP_058448300.1">
    <property type="nucleotide sequence ID" value="NZ_CAAAJF010000014.1"/>
</dbReference>
<dbReference type="STRING" id="455.Ljam_0215"/>
<dbReference type="SUPFAM" id="SSF56542">
    <property type="entry name" value="Substrate-binding domain of HMG-CoA reductase"/>
    <property type="match status" value="1"/>
</dbReference>
<evidence type="ECO:0000313" key="5">
    <source>
        <dbReference type="EMBL" id="OCH98256.1"/>
    </source>
</evidence>
<dbReference type="InterPro" id="IPR009029">
    <property type="entry name" value="HMG_CoA_Rdtase_sub-bd_dom_sf"/>
</dbReference>
<evidence type="ECO:0000256" key="3">
    <source>
        <dbReference type="RuleBase" id="RU361219"/>
    </source>
</evidence>
<comment type="caution">
    <text evidence="4">The sequence shown here is derived from an EMBL/GenBank/DDBJ whole genome shotgun (WGS) entry which is preliminary data.</text>
</comment>
<keyword evidence="2 3" id="KW-0560">Oxidoreductase</keyword>
<dbReference type="InterPro" id="IPR002202">
    <property type="entry name" value="HMG_CoA_Rdtase"/>
</dbReference>
<dbReference type="AlphaFoldDB" id="A0A0W0UZA1"/>
<keyword evidence="7" id="KW-1185">Reference proteome</keyword>
<dbReference type="NCBIfam" id="TIGR00532">
    <property type="entry name" value="HMG_CoA_R_NAD"/>
    <property type="match status" value="1"/>
</dbReference>
<evidence type="ECO:0000313" key="7">
    <source>
        <dbReference type="Proteomes" id="UP000093336"/>
    </source>
</evidence>
<comment type="similarity">
    <text evidence="1 3">Belongs to the HMG-CoA reductase family.</text>
</comment>
<dbReference type="EMBL" id="LYOZ01000016">
    <property type="protein sequence ID" value="OCH98256.1"/>
    <property type="molecule type" value="Genomic_DNA"/>
</dbReference>
<dbReference type="Proteomes" id="UP000054715">
    <property type="component" value="Unassembled WGS sequence"/>
</dbReference>
<dbReference type="InterPro" id="IPR023074">
    <property type="entry name" value="HMG_CoA_Rdtase_cat_sf"/>
</dbReference>
<accession>A0A0W0UZA1</accession>
<comment type="catalytic activity">
    <reaction evidence="3">
        <text>(R)-mevalonate + 2 NAD(+) + CoA = (3S)-3-hydroxy-3-methylglutaryl-CoA + 2 NADH + 2 H(+)</text>
        <dbReference type="Rhea" id="RHEA:14833"/>
        <dbReference type="ChEBI" id="CHEBI:15378"/>
        <dbReference type="ChEBI" id="CHEBI:36464"/>
        <dbReference type="ChEBI" id="CHEBI:43074"/>
        <dbReference type="ChEBI" id="CHEBI:57287"/>
        <dbReference type="ChEBI" id="CHEBI:57540"/>
        <dbReference type="ChEBI" id="CHEBI:57945"/>
        <dbReference type="EC" id="1.1.1.88"/>
    </reaction>
</comment>
<dbReference type="PRINTS" id="PR00071">
    <property type="entry name" value="HMGCOARDTASE"/>
</dbReference>
<dbReference type="InterPro" id="IPR023076">
    <property type="entry name" value="HMG_CoA_Rdtase_CS"/>
</dbReference>
<keyword evidence="3" id="KW-0520">NAD</keyword>
<dbReference type="PROSITE" id="PS01192">
    <property type="entry name" value="HMG_COA_REDUCTASE_3"/>
    <property type="match status" value="1"/>
</dbReference>
<dbReference type="EMBL" id="LNYG01000004">
    <property type="protein sequence ID" value="KTD12957.1"/>
    <property type="molecule type" value="Genomic_DNA"/>
</dbReference>
<sequence length="432" mass="47644">MPLSNKADQLFQGFSKLTREERFQRLLELGALTTDDIQYLQKGGVKETILADKLIENVIGYFQLPLGVATNFCIDGDDYVIPLAVEETSIIAALSKTAKWIRQHGEIKTWVTGECILGQIQMANVSDFARLSSIFSENKQFLIEKANEEVASTMVKRGGGVMDLQLRHIPRYDGGDMAVIHVMMNTCDAMGANIINQVLEFLKTPIENITGEQVTMCILSNLNDEKLTTAKVTIRGVEPELGMRLQEASLFAEIDPYRAATHNKGVMNGIDPVLIATGNDWRAVEAGVHAYASRSGHYQAITRWRYQEGLLVGELTAPIIVGTVGGVTALHPTAKLCLRMMSIQSANHLSRILAAVGLVQNLGAIRALCTEGIIQGHMKLHIDNLLLVAGAKDHEMPVLKERLQRWLVTNKRVSVNNAYELLTEIRQAGMPS</sequence>
<dbReference type="OrthoDB" id="9764892at2"/>
<protein>
    <recommendedName>
        <fullName evidence="3">3-hydroxy-3-methylglutaryl coenzyme A reductase</fullName>
        <shortName evidence="3">HMG-CoA reductase</shortName>
        <ecNumber evidence="3">1.1.1.88</ecNumber>
    </recommendedName>
</protein>
<dbReference type="Gene3D" id="1.10.8.660">
    <property type="match status" value="1"/>
</dbReference>
<dbReference type="InterPro" id="IPR009023">
    <property type="entry name" value="HMG_CoA_Rdtase_NAD(P)-bd_sf"/>
</dbReference>
<dbReference type="PANTHER" id="PTHR10572:SF24">
    <property type="entry name" value="3-HYDROXY-3-METHYLGLUTARYL-COENZYME A REDUCTASE"/>
    <property type="match status" value="1"/>
</dbReference>
<proteinExistence type="inferred from homology"/>
<dbReference type="Proteomes" id="UP000093336">
    <property type="component" value="Unassembled WGS sequence"/>
</dbReference>
<dbReference type="GO" id="GO:0140643">
    <property type="term" value="F:hydroxymethylglutaryl-CoA reductase (NADH) activity"/>
    <property type="evidence" value="ECO:0007669"/>
    <property type="project" value="UniProtKB-EC"/>
</dbReference>
<dbReference type="Gene3D" id="3.90.770.10">
    <property type="entry name" value="3-hydroxy-3-methylglutaryl-coenzyme A Reductase, Chain A, domain 2"/>
    <property type="match status" value="2"/>
</dbReference>
<dbReference type="PROSITE" id="PS50065">
    <property type="entry name" value="HMG_COA_REDUCTASE_4"/>
    <property type="match status" value="1"/>
</dbReference>
<reference evidence="5 7" key="2">
    <citation type="submission" date="2016-05" db="EMBL/GenBank/DDBJ databases">
        <authorList>
            <person name="Prochazka B."/>
            <person name="Indra A."/>
            <person name="Hasenberger P."/>
            <person name="Blaschitz M."/>
            <person name="Wagner L."/>
            <person name="Wewalka G."/>
            <person name="Sorschag S."/>
            <person name="Schmid D."/>
            <person name="Ruppitsch W."/>
        </authorList>
    </citation>
    <scope>NUCLEOTIDE SEQUENCE [LARGE SCALE GENOMIC DNA]</scope>
    <source>
        <strain evidence="5 7">974010_12</strain>
    </source>
</reference>